<dbReference type="PANTHER" id="PTHR24014">
    <property type="entry name" value="2-OXOGLUTARATE AND IRON-DEPENDENT OXYGENASE DOMAIN-CONTAINING PROTEIN 2"/>
    <property type="match status" value="1"/>
</dbReference>
<keyword evidence="1" id="KW-0847">Vitamin C</keyword>
<dbReference type="EMBL" id="CAJNNV010000886">
    <property type="protein sequence ID" value="CAE8583803.1"/>
    <property type="molecule type" value="Genomic_DNA"/>
</dbReference>
<protein>
    <recommendedName>
        <fullName evidence="4">Fe2OG dioxygenase domain-containing protein</fullName>
    </recommendedName>
</protein>
<accession>A0A813DBE3</accession>
<organism evidence="2 3">
    <name type="scientific">Polarella glacialis</name>
    <name type="common">Dinoflagellate</name>
    <dbReference type="NCBI Taxonomy" id="89957"/>
    <lineage>
        <taxon>Eukaryota</taxon>
        <taxon>Sar</taxon>
        <taxon>Alveolata</taxon>
        <taxon>Dinophyceae</taxon>
        <taxon>Suessiales</taxon>
        <taxon>Suessiaceae</taxon>
        <taxon>Polarella</taxon>
    </lineage>
</organism>
<evidence type="ECO:0000313" key="3">
    <source>
        <dbReference type="Proteomes" id="UP000654075"/>
    </source>
</evidence>
<evidence type="ECO:0000256" key="1">
    <source>
        <dbReference type="ARBA" id="ARBA00022896"/>
    </source>
</evidence>
<sequence length="265" mass="29484">MGGAAAPQTYCLLQPRLPATPLEELLAPELWRCLASGTGRSGLGALARREFEDVFSVPLFGAAFCEQLVREAESFRSWASGDGRRSPGLLLGARWYPKHMDESFEGLFGKLLNEVLVPLDAALFGEKAPLAYHHDYCICFEDGADRALKAHTDDSDVTVNVFLGTGSGSVTHTGAELLLLDPTEEDTRCGTPRLNGSYKGRSFRYNHEEVGRAVIHRGSRWHAVLPLESGCRWNLVTWALRADSEWKRSFYTEMDQQLLEKAQHE</sequence>
<keyword evidence="3" id="KW-1185">Reference proteome</keyword>
<dbReference type="GO" id="GO:0031418">
    <property type="term" value="F:L-ascorbic acid binding"/>
    <property type="evidence" value="ECO:0007669"/>
    <property type="project" value="UniProtKB-KW"/>
</dbReference>
<proteinExistence type="predicted"/>
<dbReference type="OrthoDB" id="427539at2759"/>
<gene>
    <name evidence="2" type="ORF">PGLA1383_LOCUS2753</name>
</gene>
<dbReference type="PANTHER" id="PTHR24014:SF4">
    <property type="entry name" value="2-OXOGLUTARATE AND IRON-DEPENDENT OXYGENASE DOMAIN-CONTAINING PROTEIN 2"/>
    <property type="match status" value="1"/>
</dbReference>
<dbReference type="Proteomes" id="UP000654075">
    <property type="component" value="Unassembled WGS sequence"/>
</dbReference>
<reference evidence="2" key="1">
    <citation type="submission" date="2021-02" db="EMBL/GenBank/DDBJ databases">
        <authorList>
            <person name="Dougan E. K."/>
            <person name="Rhodes N."/>
            <person name="Thang M."/>
            <person name="Chan C."/>
        </authorList>
    </citation>
    <scope>NUCLEOTIDE SEQUENCE</scope>
</reference>
<dbReference type="AlphaFoldDB" id="A0A813DBE3"/>
<comment type="caution">
    <text evidence="2">The sequence shown here is derived from an EMBL/GenBank/DDBJ whole genome shotgun (WGS) entry which is preliminary data.</text>
</comment>
<dbReference type="OMA" id="RWHAVEK"/>
<name>A0A813DBE3_POLGL</name>
<dbReference type="Gene3D" id="2.60.120.620">
    <property type="entry name" value="q2cbj1_9rhob like domain"/>
    <property type="match status" value="1"/>
</dbReference>
<evidence type="ECO:0000313" key="2">
    <source>
        <dbReference type="EMBL" id="CAE8583803.1"/>
    </source>
</evidence>
<evidence type="ECO:0008006" key="4">
    <source>
        <dbReference type="Google" id="ProtNLM"/>
    </source>
</evidence>